<proteinExistence type="predicted"/>
<organism evidence="2 3">
    <name type="scientific">Fraxinus pennsylvanica</name>
    <dbReference type="NCBI Taxonomy" id="56036"/>
    <lineage>
        <taxon>Eukaryota</taxon>
        <taxon>Viridiplantae</taxon>
        <taxon>Streptophyta</taxon>
        <taxon>Embryophyta</taxon>
        <taxon>Tracheophyta</taxon>
        <taxon>Spermatophyta</taxon>
        <taxon>Magnoliopsida</taxon>
        <taxon>eudicotyledons</taxon>
        <taxon>Gunneridae</taxon>
        <taxon>Pentapetalae</taxon>
        <taxon>asterids</taxon>
        <taxon>lamiids</taxon>
        <taxon>Lamiales</taxon>
        <taxon>Oleaceae</taxon>
        <taxon>Oleeae</taxon>
        <taxon>Fraxinus</taxon>
    </lineage>
</organism>
<reference evidence="2" key="1">
    <citation type="submission" date="2023-05" db="EMBL/GenBank/DDBJ databases">
        <authorList>
            <person name="Huff M."/>
        </authorList>
    </citation>
    <scope>NUCLEOTIDE SEQUENCE</scope>
</reference>
<keyword evidence="3" id="KW-1185">Reference proteome</keyword>
<protein>
    <submittedName>
        <fullName evidence="2">Uncharacterized protein</fullName>
    </submittedName>
</protein>
<name>A0AAD1Z6W4_9LAMI</name>
<dbReference type="Proteomes" id="UP000834106">
    <property type="component" value="Chromosome 6"/>
</dbReference>
<accession>A0AAD1Z6W4</accession>
<feature type="transmembrane region" description="Helical" evidence="1">
    <location>
        <begin position="50"/>
        <end position="70"/>
    </location>
</feature>
<evidence type="ECO:0000313" key="2">
    <source>
        <dbReference type="EMBL" id="CAI9763443.1"/>
    </source>
</evidence>
<evidence type="ECO:0000256" key="1">
    <source>
        <dbReference type="SAM" id="Phobius"/>
    </source>
</evidence>
<keyword evidence="1" id="KW-0812">Transmembrane</keyword>
<keyword evidence="1" id="KW-1133">Transmembrane helix</keyword>
<dbReference type="EMBL" id="OU503041">
    <property type="protein sequence ID" value="CAI9763443.1"/>
    <property type="molecule type" value="Genomic_DNA"/>
</dbReference>
<sequence length="137" mass="14380">MQEGLGNALSKLNIHSVPTLHFFHYGKKASEVIGADVELGVVVCGGGRRFVGWGFCLSFGMLALAGFSSVRMDGLEAAGGVALLFLDGWLVLLIFAVSWVVDGRCWCGINNGLEVVARDEEVDCGMAVDAGQPCAAS</sequence>
<dbReference type="AlphaFoldDB" id="A0AAD1Z6W4"/>
<evidence type="ECO:0000313" key="3">
    <source>
        <dbReference type="Proteomes" id="UP000834106"/>
    </source>
</evidence>
<gene>
    <name evidence="2" type="ORF">FPE_LOCUS10873</name>
</gene>
<feature type="transmembrane region" description="Helical" evidence="1">
    <location>
        <begin position="82"/>
        <end position="101"/>
    </location>
</feature>
<keyword evidence="1" id="KW-0472">Membrane</keyword>